<feature type="chain" id="PRO_5011754153" evidence="4">
    <location>
        <begin position="27"/>
        <end position="409"/>
    </location>
</feature>
<evidence type="ECO:0000259" key="5">
    <source>
        <dbReference type="Pfam" id="PF13458"/>
    </source>
</evidence>
<sequence>MLRKRPRLGLLLAAVLMLGRDGSANALEIDKIVKIGSLGDQAGIASDVGGIGSVIAAQMAVEDSGLLQEGWKIDVIAADHQNKADLAASIARQWIDVEKVDVFVDLGNSAIALAVATVARERNVVSLVSGAATSLLTGSQCSPNTVHWVYNTYLLANTTARTLVKAGGNTWFFLTADYAFGNVLQTDASKMVIQSGGKVVGGVKHPFNNADFASYLLQAQASGAKVFALANAGNDTVTAVKQAAEFGLGGGDQAVVALLLFLTDVHSLGLKLAQGLYLTETFYWDMNDETRTFTKRFNERYKKSPPTMVMAGVYSSTLHYLKALKTLGGNPHDGAKVVARMKELPTEDPLFGKGRIREDGQKLHPAYLFKVKTPSELKYPWDYYKLVDTVPAEDAFIPLELSDCPLAKN</sequence>
<evidence type="ECO:0000256" key="1">
    <source>
        <dbReference type="ARBA" id="ARBA00010062"/>
    </source>
</evidence>
<accession>A0A1H4WRD9</accession>
<gene>
    <name evidence="6" type="ORF">SAMN05444164_3219</name>
</gene>
<feature type="signal peptide" evidence="4">
    <location>
        <begin position="1"/>
        <end position="26"/>
    </location>
</feature>
<dbReference type="EMBL" id="FNTH01000001">
    <property type="protein sequence ID" value="SEC95907.1"/>
    <property type="molecule type" value="Genomic_DNA"/>
</dbReference>
<organism evidence="6 7">
    <name type="scientific">Bradyrhizobium erythrophlei</name>
    <dbReference type="NCBI Taxonomy" id="1437360"/>
    <lineage>
        <taxon>Bacteria</taxon>
        <taxon>Pseudomonadati</taxon>
        <taxon>Pseudomonadota</taxon>
        <taxon>Alphaproteobacteria</taxon>
        <taxon>Hyphomicrobiales</taxon>
        <taxon>Nitrobacteraceae</taxon>
        <taxon>Bradyrhizobium</taxon>
    </lineage>
</organism>
<dbReference type="InterPro" id="IPR028081">
    <property type="entry name" value="Leu-bd"/>
</dbReference>
<evidence type="ECO:0000256" key="2">
    <source>
        <dbReference type="ARBA" id="ARBA00022729"/>
    </source>
</evidence>
<comment type="similarity">
    <text evidence="1">Belongs to the leucine-binding protein family.</text>
</comment>
<dbReference type="Pfam" id="PF13458">
    <property type="entry name" value="Peripla_BP_6"/>
    <property type="match status" value="1"/>
</dbReference>
<keyword evidence="3" id="KW-0029">Amino-acid transport</keyword>
<dbReference type="OrthoDB" id="5794591at2"/>
<dbReference type="Gene3D" id="3.40.50.2300">
    <property type="match status" value="2"/>
</dbReference>
<dbReference type="RefSeq" id="WP_092126009.1">
    <property type="nucleotide sequence ID" value="NZ_FNTH01000001.1"/>
</dbReference>
<dbReference type="PANTHER" id="PTHR30483">
    <property type="entry name" value="LEUCINE-SPECIFIC-BINDING PROTEIN"/>
    <property type="match status" value="1"/>
</dbReference>
<evidence type="ECO:0000256" key="4">
    <source>
        <dbReference type="SAM" id="SignalP"/>
    </source>
</evidence>
<dbReference type="SUPFAM" id="SSF53822">
    <property type="entry name" value="Periplasmic binding protein-like I"/>
    <property type="match status" value="1"/>
</dbReference>
<name>A0A1H4WRD9_9BRAD</name>
<evidence type="ECO:0000313" key="7">
    <source>
        <dbReference type="Proteomes" id="UP000198992"/>
    </source>
</evidence>
<dbReference type="PANTHER" id="PTHR30483:SF6">
    <property type="entry name" value="PERIPLASMIC BINDING PROTEIN OF ABC TRANSPORTER FOR NATURAL AMINO ACIDS"/>
    <property type="match status" value="1"/>
</dbReference>
<dbReference type="AlphaFoldDB" id="A0A1H4WRD9"/>
<keyword evidence="2 4" id="KW-0732">Signal</keyword>
<proteinExistence type="inferred from homology"/>
<protein>
    <submittedName>
        <fullName evidence="6">Branched-chain amino acid transport system substrate-binding protein</fullName>
    </submittedName>
</protein>
<keyword evidence="3" id="KW-0813">Transport</keyword>
<dbReference type="InterPro" id="IPR028082">
    <property type="entry name" value="Peripla_BP_I"/>
</dbReference>
<reference evidence="6 7" key="1">
    <citation type="submission" date="2016-10" db="EMBL/GenBank/DDBJ databases">
        <authorList>
            <person name="de Groot N.N."/>
        </authorList>
    </citation>
    <scope>NUCLEOTIDE SEQUENCE [LARGE SCALE GENOMIC DNA]</scope>
    <source>
        <strain evidence="6 7">MT12</strain>
    </source>
</reference>
<dbReference type="InterPro" id="IPR051010">
    <property type="entry name" value="BCAA_transport"/>
</dbReference>
<dbReference type="Proteomes" id="UP000198992">
    <property type="component" value="Unassembled WGS sequence"/>
</dbReference>
<dbReference type="CDD" id="cd06327">
    <property type="entry name" value="PBP1_SBP-like"/>
    <property type="match status" value="1"/>
</dbReference>
<dbReference type="GO" id="GO:0006865">
    <property type="term" value="P:amino acid transport"/>
    <property type="evidence" value="ECO:0007669"/>
    <property type="project" value="UniProtKB-KW"/>
</dbReference>
<feature type="domain" description="Leucine-binding protein" evidence="5">
    <location>
        <begin position="33"/>
        <end position="372"/>
    </location>
</feature>
<evidence type="ECO:0000313" key="6">
    <source>
        <dbReference type="EMBL" id="SEC95907.1"/>
    </source>
</evidence>
<evidence type="ECO:0000256" key="3">
    <source>
        <dbReference type="ARBA" id="ARBA00022970"/>
    </source>
</evidence>